<evidence type="ECO:0000256" key="9">
    <source>
        <dbReference type="ARBA" id="ARBA00044484"/>
    </source>
</evidence>
<dbReference type="Gene3D" id="3.40.190.80">
    <property type="match status" value="1"/>
</dbReference>
<dbReference type="EC" id="3.1.3.7" evidence="3"/>
<dbReference type="GO" id="GO:0008441">
    <property type="term" value="F:3'(2'),5'-bisphosphate nucleotidase activity"/>
    <property type="evidence" value="ECO:0007669"/>
    <property type="project" value="UniProtKB-EC"/>
</dbReference>
<evidence type="ECO:0000313" key="11">
    <source>
        <dbReference type="EMBL" id="HHJ53192.1"/>
    </source>
</evidence>
<comment type="catalytic activity">
    <reaction evidence="9">
        <text>3'-phosphoadenylyl sulfate + H2O = adenosine 5'-phosphosulfate + phosphate</text>
        <dbReference type="Rhea" id="RHEA:77639"/>
        <dbReference type="ChEBI" id="CHEBI:15377"/>
        <dbReference type="ChEBI" id="CHEBI:43474"/>
        <dbReference type="ChEBI" id="CHEBI:58243"/>
        <dbReference type="ChEBI" id="CHEBI:58339"/>
        <dbReference type="EC" id="3.1.3.7"/>
    </reaction>
    <physiologicalReaction direction="left-to-right" evidence="9">
        <dbReference type="Rhea" id="RHEA:77640"/>
    </physiologicalReaction>
</comment>
<evidence type="ECO:0000256" key="6">
    <source>
        <dbReference type="ARBA" id="ARBA00022842"/>
    </source>
</evidence>
<keyword evidence="5 11" id="KW-0378">Hydrolase</keyword>
<comment type="catalytic activity">
    <reaction evidence="8">
        <text>adenosine 3',5'-bisphosphate + H2O = AMP + phosphate</text>
        <dbReference type="Rhea" id="RHEA:10040"/>
        <dbReference type="ChEBI" id="CHEBI:15377"/>
        <dbReference type="ChEBI" id="CHEBI:43474"/>
        <dbReference type="ChEBI" id="CHEBI:58343"/>
        <dbReference type="ChEBI" id="CHEBI:456215"/>
        <dbReference type="EC" id="3.1.3.7"/>
    </reaction>
    <physiologicalReaction direction="left-to-right" evidence="8">
        <dbReference type="Rhea" id="RHEA:10041"/>
    </physiologicalReaction>
</comment>
<proteinExistence type="inferred from homology"/>
<organism evidence="11">
    <name type="scientific">Caldithrix abyssi</name>
    <dbReference type="NCBI Taxonomy" id="187145"/>
    <lineage>
        <taxon>Bacteria</taxon>
        <taxon>Pseudomonadati</taxon>
        <taxon>Calditrichota</taxon>
        <taxon>Calditrichia</taxon>
        <taxon>Calditrichales</taxon>
        <taxon>Calditrichaceae</taxon>
        <taxon>Caldithrix</taxon>
    </lineage>
</organism>
<feature type="binding site" evidence="10">
    <location>
        <position position="262"/>
    </location>
    <ligand>
        <name>Mg(2+)</name>
        <dbReference type="ChEBI" id="CHEBI:18420"/>
        <label>1</label>
        <note>catalytic</note>
    </ligand>
</feature>
<dbReference type="GO" id="GO:0046872">
    <property type="term" value="F:metal ion binding"/>
    <property type="evidence" value="ECO:0007669"/>
    <property type="project" value="UniProtKB-KW"/>
</dbReference>
<feature type="binding site" evidence="10">
    <location>
        <position position="119"/>
    </location>
    <ligand>
        <name>Mg(2+)</name>
        <dbReference type="ChEBI" id="CHEBI:18420"/>
        <label>1</label>
        <note>catalytic</note>
    </ligand>
</feature>
<evidence type="ECO:0000256" key="2">
    <source>
        <dbReference type="ARBA" id="ARBA00009759"/>
    </source>
</evidence>
<keyword evidence="4 10" id="KW-0479">Metal-binding</keyword>
<dbReference type="EMBL" id="DROD01000534">
    <property type="protein sequence ID" value="HHJ53192.1"/>
    <property type="molecule type" value="Genomic_DNA"/>
</dbReference>
<dbReference type="GO" id="GO:0000103">
    <property type="term" value="P:sulfate assimilation"/>
    <property type="evidence" value="ECO:0007669"/>
    <property type="project" value="TreeGrafter"/>
</dbReference>
<evidence type="ECO:0000256" key="3">
    <source>
        <dbReference type="ARBA" id="ARBA00012633"/>
    </source>
</evidence>
<dbReference type="InterPro" id="IPR006239">
    <property type="entry name" value="DPNP"/>
</dbReference>
<comment type="catalytic activity">
    <reaction evidence="7">
        <text>adenosine 2',5'-bisphosphate + H2O = AMP + phosphate</text>
        <dbReference type="Rhea" id="RHEA:77643"/>
        <dbReference type="ChEBI" id="CHEBI:15377"/>
        <dbReference type="ChEBI" id="CHEBI:43474"/>
        <dbReference type="ChEBI" id="CHEBI:194156"/>
        <dbReference type="ChEBI" id="CHEBI:456215"/>
        <dbReference type="EC" id="3.1.3.7"/>
    </reaction>
    <physiologicalReaction direction="left-to-right" evidence="7">
        <dbReference type="Rhea" id="RHEA:77644"/>
    </physiologicalReaction>
</comment>
<gene>
    <name evidence="11" type="ORF">ENJ89_08375</name>
</gene>
<dbReference type="NCBIfam" id="TIGR01330">
    <property type="entry name" value="bisphos_HAL2"/>
    <property type="match status" value="1"/>
</dbReference>
<dbReference type="InterPro" id="IPR020550">
    <property type="entry name" value="Inositol_monophosphatase_CS"/>
</dbReference>
<dbReference type="PANTHER" id="PTHR43200">
    <property type="entry name" value="PHOSPHATASE"/>
    <property type="match status" value="1"/>
</dbReference>
<feature type="binding site" evidence="10">
    <location>
        <position position="67"/>
    </location>
    <ligand>
        <name>Mg(2+)</name>
        <dbReference type="ChEBI" id="CHEBI:18420"/>
        <label>1</label>
        <note>catalytic</note>
    </ligand>
</feature>
<dbReference type="GO" id="GO:0046854">
    <property type="term" value="P:phosphatidylinositol phosphate biosynthetic process"/>
    <property type="evidence" value="ECO:0007669"/>
    <property type="project" value="InterPro"/>
</dbReference>
<sequence>MNQYLEVAKQAVKAASEICRDVQKQLVKEDTLIKKDRSPVTVADYASQASICRVLKERFPQMPIVGEEDAADLRKPENKETLEKIAGFLTGWDEQEILTAIDYGNGEPNDLFWTLDPIDGTKGFLRGDQYAVALALIKNGEPVLGVLGCPNLALPGVEDGGVLAFAVQGEGAFYQGLNGGQSHPLKVAPNASDGEVRFLESVESGHANHGLQGTIMGAFGDRIRSVRYDSQVKYAVLSAGMADVYLRLPNPKSPDYREKIWDHAAGVAIVREAGGKVSDMFGKPLDFTAGKKLTENRGVVVTNCVVHDEIIRLIRQAAEGN</sequence>
<dbReference type="InterPro" id="IPR051090">
    <property type="entry name" value="Inositol_monoP_superfamily"/>
</dbReference>
<dbReference type="Pfam" id="PF00459">
    <property type="entry name" value="Inositol_P"/>
    <property type="match status" value="1"/>
</dbReference>
<keyword evidence="6 10" id="KW-0460">Magnesium</keyword>
<evidence type="ECO:0000256" key="4">
    <source>
        <dbReference type="ARBA" id="ARBA00022723"/>
    </source>
</evidence>
<evidence type="ECO:0000256" key="1">
    <source>
        <dbReference type="ARBA" id="ARBA00001946"/>
    </source>
</evidence>
<comment type="cofactor">
    <cofactor evidence="1 10">
        <name>Mg(2+)</name>
        <dbReference type="ChEBI" id="CHEBI:18420"/>
    </cofactor>
</comment>
<dbReference type="PRINTS" id="PR00377">
    <property type="entry name" value="IMPHPHTASES"/>
</dbReference>
<dbReference type="PROSITE" id="PS00629">
    <property type="entry name" value="IMP_1"/>
    <property type="match status" value="1"/>
</dbReference>
<name>A0A7V5PQS9_CALAY</name>
<protein>
    <recommendedName>
        <fullName evidence="3">3'(2'),5'-bisphosphate nucleotidase</fullName>
        <ecNumber evidence="3">3.1.3.7</ecNumber>
    </recommendedName>
</protein>
<feature type="binding site" evidence="10">
    <location>
        <position position="118"/>
    </location>
    <ligand>
        <name>Mg(2+)</name>
        <dbReference type="ChEBI" id="CHEBI:18420"/>
        <label>1</label>
        <note>catalytic</note>
    </ligand>
</feature>
<dbReference type="InterPro" id="IPR020583">
    <property type="entry name" value="Inositol_monoP_metal-BS"/>
</dbReference>
<evidence type="ECO:0000256" key="5">
    <source>
        <dbReference type="ARBA" id="ARBA00022801"/>
    </source>
</evidence>
<reference evidence="11" key="1">
    <citation type="journal article" date="2020" name="mSystems">
        <title>Genome- and Community-Level Interaction Insights into Carbon Utilization and Element Cycling Functions of Hydrothermarchaeota in Hydrothermal Sediment.</title>
        <authorList>
            <person name="Zhou Z."/>
            <person name="Liu Y."/>
            <person name="Xu W."/>
            <person name="Pan J."/>
            <person name="Luo Z.H."/>
            <person name="Li M."/>
        </authorList>
    </citation>
    <scope>NUCLEOTIDE SEQUENCE [LARGE SCALE GENOMIC DNA]</scope>
    <source>
        <strain evidence="11">HyVt-527</strain>
    </source>
</reference>
<dbReference type="PANTHER" id="PTHR43200:SF6">
    <property type="entry name" value="3'(2'),5'-BISPHOSPHATE NUCLEOTIDASE"/>
    <property type="match status" value="1"/>
</dbReference>
<dbReference type="AlphaFoldDB" id="A0A7V5PQS9"/>
<comment type="caution">
    <text evidence="11">The sequence shown here is derived from an EMBL/GenBank/DDBJ whole genome shotgun (WGS) entry which is preliminary data.</text>
</comment>
<dbReference type="Proteomes" id="UP000886124">
    <property type="component" value="Unassembled WGS sequence"/>
</dbReference>
<comment type="similarity">
    <text evidence="2">Belongs to the inositol monophosphatase superfamily.</text>
</comment>
<feature type="binding site" evidence="10">
    <location>
        <position position="116"/>
    </location>
    <ligand>
        <name>Mg(2+)</name>
        <dbReference type="ChEBI" id="CHEBI:18420"/>
        <label>1</label>
        <note>catalytic</note>
    </ligand>
</feature>
<dbReference type="InterPro" id="IPR000760">
    <property type="entry name" value="Inositol_monophosphatase-like"/>
</dbReference>
<dbReference type="SUPFAM" id="SSF56655">
    <property type="entry name" value="Carbohydrate phosphatase"/>
    <property type="match status" value="1"/>
</dbReference>
<dbReference type="CDD" id="cd01517">
    <property type="entry name" value="PAP_phosphatase"/>
    <property type="match status" value="1"/>
</dbReference>
<dbReference type="PROSITE" id="PS00630">
    <property type="entry name" value="IMP_2"/>
    <property type="match status" value="1"/>
</dbReference>
<dbReference type="Gene3D" id="3.30.540.10">
    <property type="entry name" value="Fructose-1,6-Bisphosphatase, subunit A, domain 1"/>
    <property type="match status" value="1"/>
</dbReference>
<evidence type="ECO:0000256" key="7">
    <source>
        <dbReference type="ARBA" id="ARBA00044466"/>
    </source>
</evidence>
<accession>A0A7V5PQS9</accession>
<evidence type="ECO:0000256" key="10">
    <source>
        <dbReference type="PIRSR" id="PIRSR600760-2"/>
    </source>
</evidence>
<evidence type="ECO:0000256" key="8">
    <source>
        <dbReference type="ARBA" id="ARBA00044479"/>
    </source>
</evidence>